<dbReference type="InterPro" id="IPR050678">
    <property type="entry name" value="DNA_Partitioning_ATPase"/>
</dbReference>
<dbReference type="Gene3D" id="3.40.50.300">
    <property type="entry name" value="P-loop containing nucleotide triphosphate hydrolases"/>
    <property type="match status" value="1"/>
</dbReference>
<accession>A0AAE2RAN9</accession>
<reference evidence="5 6" key="1">
    <citation type="submission" date="2019-11" db="EMBL/GenBank/DDBJ databases">
        <title>Whole-genome sequencing of Allorhizobium vitis.</title>
        <authorList>
            <person name="Gan H.M."/>
            <person name="Savka M.A."/>
        </authorList>
    </citation>
    <scope>NUCLEOTIDE SEQUENCE [LARGE SCALE GENOMIC DNA]</scope>
    <source>
        <strain evidence="4 6">RF2/1</strain>
        <strain evidence="3 5">T1/7</strain>
    </source>
</reference>
<dbReference type="NCBIfam" id="TIGR03453">
    <property type="entry name" value="partition_RepA"/>
    <property type="match status" value="1"/>
</dbReference>
<dbReference type="NCBIfam" id="NF010443">
    <property type="entry name" value="PRK13869.1"/>
    <property type="match status" value="1"/>
</dbReference>
<dbReference type="CDD" id="cd02042">
    <property type="entry name" value="ParAB_family"/>
    <property type="match status" value="1"/>
</dbReference>
<evidence type="ECO:0000313" key="2">
    <source>
        <dbReference type="EMBL" id="MBF2713017.1"/>
    </source>
</evidence>
<organism evidence="2 7">
    <name type="scientific">Agrobacterium vitis</name>
    <name type="common">Rhizobium vitis</name>
    <dbReference type="NCBI Taxonomy" id="373"/>
    <lineage>
        <taxon>Bacteria</taxon>
        <taxon>Pseudomonadati</taxon>
        <taxon>Pseudomonadota</taxon>
        <taxon>Alphaproteobacteria</taxon>
        <taxon>Hyphomicrobiales</taxon>
        <taxon>Rhizobiaceae</taxon>
        <taxon>Rhizobium/Agrobacterium group</taxon>
        <taxon>Agrobacterium</taxon>
    </lineage>
</organism>
<dbReference type="Gene3D" id="1.10.1660.10">
    <property type="match status" value="1"/>
</dbReference>
<dbReference type="InterPro" id="IPR025669">
    <property type="entry name" value="AAA_dom"/>
</dbReference>
<dbReference type="SUPFAM" id="SSF52540">
    <property type="entry name" value="P-loop containing nucleoside triphosphate hydrolases"/>
    <property type="match status" value="1"/>
</dbReference>
<evidence type="ECO:0000313" key="4">
    <source>
        <dbReference type="EMBL" id="MUP08421.1"/>
    </source>
</evidence>
<dbReference type="EMBL" id="JACXXJ020000003">
    <property type="protein sequence ID" value="MBF2713017.1"/>
    <property type="molecule type" value="Genomic_DNA"/>
</dbReference>
<reference evidence="2" key="2">
    <citation type="submission" date="2020-11" db="EMBL/GenBank/DDBJ databases">
        <title>Agrobacterium vitis strain K377 genome.</title>
        <authorList>
            <person name="Xi H."/>
        </authorList>
    </citation>
    <scope>NUCLEOTIDE SEQUENCE</scope>
    <source>
        <strain evidence="2">K377</strain>
    </source>
</reference>
<keyword evidence="5" id="KW-1185">Reference proteome</keyword>
<dbReference type="InterPro" id="IPR017818">
    <property type="entry name" value="Plasmid_partition_RepA"/>
</dbReference>
<comment type="caution">
    <text evidence="2">The sequence shown here is derived from an EMBL/GenBank/DDBJ whole genome shotgun (WGS) entry which is preliminary data.</text>
</comment>
<dbReference type="InterPro" id="IPR009061">
    <property type="entry name" value="DNA-bd_dom_put_sf"/>
</dbReference>
<feature type="domain" description="AAA" evidence="1">
    <location>
        <begin position="134"/>
        <end position="310"/>
    </location>
</feature>
<evidence type="ECO:0000313" key="3">
    <source>
        <dbReference type="EMBL" id="MUO40524.1"/>
    </source>
</evidence>
<sequence length="420" mass="46286">MIMAVASSTATEQQETNLRPADETIAEDARALSAQLKAMRERLFAPSSRKTLRTFTSGEAARLVGVSDGYLRQLSLAGEGPAPVVGAGGRRYYSLSDIDALRHYLAEQAMIKGNVSKARSYVKWRDAERGEHLQIISVTNFKGGSGKTTSAVHLAQYLAMTGHRVLAVDLDPQASLSALFGYQPELDLVGNDTIYGAIRYDDEVRPLREIIRKTYFHNLDLLPGNLELQEFEHVTPRALAERKTGDAKSLFFARVQNALHSVADDYDVVVIDCPPQLGYLTLSALCASTSVIVTVHPQMLDVASMSQFLFMTSDLLGVVREAGGTLNFDFLRYLVTRFEPNDGPQAQIVGFLRSLFGERVLTSPMVKSTAISDAGLTKQTLYEVGRENFSRGTYDRAIEALESVNAEIEQLIHTAWGRKE</sequence>
<dbReference type="AlphaFoldDB" id="A0AAE2RAN9"/>
<dbReference type="PANTHER" id="PTHR13696:SF52">
    <property type="entry name" value="PARA FAMILY PROTEIN CT_582"/>
    <property type="match status" value="1"/>
</dbReference>
<protein>
    <submittedName>
        <fullName evidence="2">Plasmid partitioning protein RepA</fullName>
    </submittedName>
</protein>
<proteinExistence type="predicted"/>
<dbReference type="PANTHER" id="PTHR13696">
    <property type="entry name" value="P-LOOP CONTAINING NUCLEOSIDE TRIPHOSPHATE HYDROLASE"/>
    <property type="match status" value="1"/>
</dbReference>
<name>A0AAE2RAN9_AGRVI</name>
<dbReference type="Proteomes" id="UP000655037">
    <property type="component" value="Unassembled WGS sequence"/>
</dbReference>
<dbReference type="EMBL" id="MBFE02000001">
    <property type="protein sequence ID" value="MUO40524.1"/>
    <property type="molecule type" value="Genomic_DNA"/>
</dbReference>
<dbReference type="OMA" id="FFDMLYS"/>
<dbReference type="InterPro" id="IPR027417">
    <property type="entry name" value="P-loop_NTPase"/>
</dbReference>
<evidence type="ECO:0000313" key="6">
    <source>
        <dbReference type="Proteomes" id="UP000179536"/>
    </source>
</evidence>
<dbReference type="Proteomes" id="UP000179454">
    <property type="component" value="Unassembled WGS sequence"/>
</dbReference>
<dbReference type="Pfam" id="PF13614">
    <property type="entry name" value="AAA_31"/>
    <property type="match status" value="1"/>
</dbReference>
<dbReference type="EMBL" id="MBFA02000001">
    <property type="protein sequence ID" value="MUP08421.1"/>
    <property type="molecule type" value="Genomic_DNA"/>
</dbReference>
<gene>
    <name evidence="2" type="primary">repA</name>
    <name evidence="4" type="ORF">BBK91_000845</name>
    <name evidence="3" type="ORF">BBL17_001735</name>
    <name evidence="2" type="ORF">IEI95_001965</name>
</gene>
<dbReference type="RefSeq" id="WP_012653445.1">
    <property type="nucleotide sequence ID" value="NZ_AP023280.1"/>
</dbReference>
<evidence type="ECO:0000313" key="7">
    <source>
        <dbReference type="Proteomes" id="UP000655037"/>
    </source>
</evidence>
<evidence type="ECO:0000313" key="5">
    <source>
        <dbReference type="Proteomes" id="UP000179454"/>
    </source>
</evidence>
<dbReference type="Proteomes" id="UP000179536">
    <property type="component" value="Unassembled WGS sequence"/>
</dbReference>
<dbReference type="SUPFAM" id="SSF46955">
    <property type="entry name" value="Putative DNA-binding domain"/>
    <property type="match status" value="1"/>
</dbReference>
<evidence type="ECO:0000259" key="1">
    <source>
        <dbReference type="Pfam" id="PF13614"/>
    </source>
</evidence>